<dbReference type="InterPro" id="IPR003362">
    <property type="entry name" value="Bact_transf"/>
</dbReference>
<dbReference type="Proteomes" id="UP001290861">
    <property type="component" value="Unassembled WGS sequence"/>
</dbReference>
<evidence type="ECO:0000313" key="5">
    <source>
        <dbReference type="Proteomes" id="UP001290861"/>
    </source>
</evidence>
<dbReference type="Gene3D" id="2.160.10.10">
    <property type="entry name" value="Hexapeptide repeat proteins"/>
    <property type="match status" value="1"/>
</dbReference>
<dbReference type="SUPFAM" id="SSF53448">
    <property type="entry name" value="Nucleotide-diphospho-sugar transferases"/>
    <property type="match status" value="1"/>
</dbReference>
<dbReference type="PANTHER" id="PTHR22572">
    <property type="entry name" value="SUGAR-1-PHOSPHATE GUANYL TRANSFERASE"/>
    <property type="match status" value="1"/>
</dbReference>
<dbReference type="Gene3D" id="3.90.550.10">
    <property type="entry name" value="Spore Coat Polysaccharide Biosynthesis Protein SpsA, Chain A"/>
    <property type="match status" value="1"/>
</dbReference>
<evidence type="ECO:0000259" key="2">
    <source>
        <dbReference type="Pfam" id="PF00483"/>
    </source>
</evidence>
<dbReference type="InterPro" id="IPR050486">
    <property type="entry name" value="Mannose-1P_guanyltransferase"/>
</dbReference>
<sequence length="472" mass="53626">MIAVINTSIPCAWAGDISEKPWVLLPIANRPLIDYWLEACTEQHIRSVHIVLHDGAEEVEQYVGSGTRWNVSVEYVFARSTETPVDYLRSISSYWKKGLLYFGGPFFMRRRQAFRPERFRELTACRNDFGNLPYFLYGQNGDDVSRLLDGFEAPGRGLEAIHVHPFVIGTVGDYFDINMKMVSGEFTRYVTAGFATADQSSVGFNVRTPPSSYLRAPIIVGDDCRFGAMTTVGPNALVANHVIVDAFSELSNCLVLEDTYIGRNLEIRNKIVAGNRVIDPADGAFIQIDDSWLVARNRPELMTEDVVRLTVLWCVALVLAALQFIPFLVLYPFIKLSGVAAFRRELFHDPHTGYISLLIFGKIANRKSLLYRIFRALSLDRFPLIILVLRGRMFLCGQPPLRHPKDDAVVKQLKRYYPGVFCYRDYNHDSDLLTDALWYAHIRSLYEDLKILVKAFVSRFLTAGRQIPADSE</sequence>
<evidence type="ECO:0000259" key="3">
    <source>
        <dbReference type="Pfam" id="PF02397"/>
    </source>
</evidence>
<gene>
    <name evidence="4" type="ORF">P9H32_00755</name>
</gene>
<reference evidence="4 5" key="1">
    <citation type="journal article" date="2024" name="Appl. Environ. Microbiol.">
        <title>Pontiella agarivorans sp. nov., a novel marine anaerobic bacterium capable of degrading macroalgal polysaccharides and fixing nitrogen.</title>
        <authorList>
            <person name="Liu N."/>
            <person name="Kivenson V."/>
            <person name="Peng X."/>
            <person name="Cui Z."/>
            <person name="Lankiewicz T.S."/>
            <person name="Gosselin K.M."/>
            <person name="English C.J."/>
            <person name="Blair E.M."/>
            <person name="O'Malley M.A."/>
            <person name="Valentine D.L."/>
        </authorList>
    </citation>
    <scope>NUCLEOTIDE SEQUENCE [LARGE SCALE GENOMIC DNA]</scope>
    <source>
        <strain evidence="4 5">NLcol2</strain>
    </source>
</reference>
<keyword evidence="5" id="KW-1185">Reference proteome</keyword>
<keyword evidence="1" id="KW-1133">Transmembrane helix</keyword>
<protein>
    <submittedName>
        <fullName evidence="4">NDP-sugar synthase</fullName>
    </submittedName>
</protein>
<feature type="transmembrane region" description="Helical" evidence="1">
    <location>
        <begin position="310"/>
        <end position="334"/>
    </location>
</feature>
<dbReference type="InterPro" id="IPR005835">
    <property type="entry name" value="NTP_transferase_dom"/>
</dbReference>
<dbReference type="RefSeq" id="WP_322606946.1">
    <property type="nucleotide sequence ID" value="NZ_JARVCO010000002.1"/>
</dbReference>
<dbReference type="EMBL" id="JARVCO010000002">
    <property type="protein sequence ID" value="MDZ8117141.1"/>
    <property type="molecule type" value="Genomic_DNA"/>
</dbReference>
<evidence type="ECO:0000256" key="1">
    <source>
        <dbReference type="SAM" id="Phobius"/>
    </source>
</evidence>
<accession>A0ABU5MSG3</accession>
<evidence type="ECO:0000313" key="4">
    <source>
        <dbReference type="EMBL" id="MDZ8117141.1"/>
    </source>
</evidence>
<dbReference type="Pfam" id="PF00483">
    <property type="entry name" value="NTP_transferase"/>
    <property type="match status" value="1"/>
</dbReference>
<feature type="domain" description="Nucleotidyl transferase" evidence="2">
    <location>
        <begin position="24"/>
        <end position="82"/>
    </location>
</feature>
<proteinExistence type="predicted"/>
<feature type="domain" description="Bacterial sugar transferase" evidence="3">
    <location>
        <begin position="372"/>
        <end position="457"/>
    </location>
</feature>
<comment type="caution">
    <text evidence="4">The sequence shown here is derived from an EMBL/GenBank/DDBJ whole genome shotgun (WGS) entry which is preliminary data.</text>
</comment>
<organism evidence="4 5">
    <name type="scientific">Pontiella agarivorans</name>
    <dbReference type="NCBI Taxonomy" id="3038953"/>
    <lineage>
        <taxon>Bacteria</taxon>
        <taxon>Pseudomonadati</taxon>
        <taxon>Kiritimatiellota</taxon>
        <taxon>Kiritimatiellia</taxon>
        <taxon>Kiritimatiellales</taxon>
        <taxon>Pontiellaceae</taxon>
        <taxon>Pontiella</taxon>
    </lineage>
</organism>
<keyword evidence="1" id="KW-0812">Transmembrane</keyword>
<dbReference type="Pfam" id="PF02397">
    <property type="entry name" value="Bac_transf"/>
    <property type="match status" value="1"/>
</dbReference>
<keyword evidence="1" id="KW-0472">Membrane</keyword>
<dbReference type="InterPro" id="IPR029044">
    <property type="entry name" value="Nucleotide-diphossugar_trans"/>
</dbReference>
<name>A0ABU5MSG3_9BACT</name>